<accession>A0A9N8EC18</accession>
<gene>
    <name evidence="8" type="ORF">SEMRO_788_G202540.1</name>
</gene>
<dbReference type="PANTHER" id="PTHR42893:SF46">
    <property type="entry name" value="PROTEIN DETOXIFICATION 44, CHLOROPLASTIC"/>
    <property type="match status" value="1"/>
</dbReference>
<feature type="transmembrane region" description="Helical" evidence="6">
    <location>
        <begin position="399"/>
        <end position="422"/>
    </location>
</feature>
<dbReference type="PANTHER" id="PTHR42893">
    <property type="entry name" value="PROTEIN DETOXIFICATION 44, CHLOROPLASTIC-RELATED"/>
    <property type="match status" value="1"/>
</dbReference>
<feature type="transmembrane region" description="Helical" evidence="6">
    <location>
        <begin position="494"/>
        <end position="515"/>
    </location>
</feature>
<dbReference type="GO" id="GO:0042910">
    <property type="term" value="F:xenobiotic transmembrane transporter activity"/>
    <property type="evidence" value="ECO:0007669"/>
    <property type="project" value="InterPro"/>
</dbReference>
<dbReference type="Pfam" id="PF01554">
    <property type="entry name" value="MatE"/>
    <property type="match status" value="1"/>
</dbReference>
<feature type="transmembrane region" description="Helical" evidence="6">
    <location>
        <begin position="166"/>
        <end position="185"/>
    </location>
</feature>
<evidence type="ECO:0000313" key="8">
    <source>
        <dbReference type="EMBL" id="CAB9516511.1"/>
    </source>
</evidence>
<evidence type="ECO:0000256" key="6">
    <source>
        <dbReference type="SAM" id="Phobius"/>
    </source>
</evidence>
<keyword evidence="4 6" id="KW-1133">Transmembrane helix</keyword>
<keyword evidence="5 6" id="KW-0472">Membrane</keyword>
<feature type="transmembrane region" description="Helical" evidence="6">
    <location>
        <begin position="262"/>
        <end position="285"/>
    </location>
</feature>
<dbReference type="Proteomes" id="UP001153069">
    <property type="component" value="Unassembled WGS sequence"/>
</dbReference>
<keyword evidence="7" id="KW-0732">Signal</keyword>
<feature type="transmembrane region" description="Helical" evidence="6">
    <location>
        <begin position="88"/>
        <end position="109"/>
    </location>
</feature>
<feature type="chain" id="PRO_5040431806" evidence="7">
    <location>
        <begin position="20"/>
        <end position="532"/>
    </location>
</feature>
<feature type="transmembrane region" description="Helical" evidence="6">
    <location>
        <begin position="205"/>
        <end position="227"/>
    </location>
</feature>
<dbReference type="GO" id="GO:0016020">
    <property type="term" value="C:membrane"/>
    <property type="evidence" value="ECO:0007669"/>
    <property type="project" value="UniProtKB-SubCell"/>
</dbReference>
<feature type="signal peptide" evidence="7">
    <location>
        <begin position="1"/>
        <end position="19"/>
    </location>
</feature>
<organism evidence="8 9">
    <name type="scientific">Seminavis robusta</name>
    <dbReference type="NCBI Taxonomy" id="568900"/>
    <lineage>
        <taxon>Eukaryota</taxon>
        <taxon>Sar</taxon>
        <taxon>Stramenopiles</taxon>
        <taxon>Ochrophyta</taxon>
        <taxon>Bacillariophyta</taxon>
        <taxon>Bacillariophyceae</taxon>
        <taxon>Bacillariophycidae</taxon>
        <taxon>Naviculales</taxon>
        <taxon>Naviculaceae</taxon>
        <taxon>Seminavis</taxon>
    </lineage>
</organism>
<evidence type="ECO:0000256" key="3">
    <source>
        <dbReference type="ARBA" id="ARBA00022692"/>
    </source>
</evidence>
<evidence type="ECO:0000256" key="5">
    <source>
        <dbReference type="ARBA" id="ARBA00023136"/>
    </source>
</evidence>
<dbReference type="InterPro" id="IPR002528">
    <property type="entry name" value="MATE_fam"/>
</dbReference>
<sequence>MKMQISLFLLSLALAGSDAFVVPRVPVAPVVVTSHPVSLAPRSVILRRHPNSKLSATVTAGTQEDDAPEDEPGIWPNGDELDKRLMKIAIPMTITFLVTPLMGYIDLFWVNRMGNPLAVAGQAASNQIYNTAFWLASFLPSVTATMVAKDFASGDNDAVQDSVCQALFVGILIAAIATPLLFFRPEAGLVSVLKGSAPAMKYAKPYLMIRAFAFLPGILSLVGFSAYRGTLDMVTPTKLVFLTNFLNAILDPIFIFSCKMGVSGAALATLVAEVVAAVTYVVLLFKKNFISIKKIFRLPAWAKLEPLIRGGFGSTMRLLAMNITFLAVARVTQGMDPTGVAAAAHALALQTFQMGGVVLFALSTVAQAVIPAEMVVKKDEITGKTQGGIKAARATSNRIMSWGLLAGIFLGAAQVAALPFIFKATPMENVRSAARTPAIVASILQAINGLVFVGEGVMTGCQNFLQLALSTCIATAGSLWALQVFPARYGLTGVWMGFGVFNLLRLAGVWIHQFYTSPITPQKVREAEASSA</sequence>
<evidence type="ECO:0000256" key="7">
    <source>
        <dbReference type="SAM" id="SignalP"/>
    </source>
</evidence>
<dbReference type="GO" id="GO:0015297">
    <property type="term" value="F:antiporter activity"/>
    <property type="evidence" value="ECO:0007669"/>
    <property type="project" value="InterPro"/>
</dbReference>
<evidence type="ECO:0000256" key="1">
    <source>
        <dbReference type="ARBA" id="ARBA00004141"/>
    </source>
</evidence>
<feature type="transmembrane region" description="Helical" evidence="6">
    <location>
        <begin position="306"/>
        <end position="327"/>
    </location>
</feature>
<comment type="similarity">
    <text evidence="2">Belongs to the multi antimicrobial extrusion (MATE) (TC 2.A.66.1) family.</text>
</comment>
<keyword evidence="3 6" id="KW-0812">Transmembrane</keyword>
<protein>
    <submittedName>
        <fullName evidence="8">Protein DETOXIFICATION</fullName>
    </submittedName>
</protein>
<name>A0A9N8EC18_9STRA</name>
<proteinExistence type="inferred from homology"/>
<dbReference type="InterPro" id="IPR044644">
    <property type="entry name" value="DinF-like"/>
</dbReference>
<evidence type="ECO:0000313" key="9">
    <source>
        <dbReference type="Proteomes" id="UP001153069"/>
    </source>
</evidence>
<dbReference type="EMBL" id="CAICTM010000787">
    <property type="protein sequence ID" value="CAB9516511.1"/>
    <property type="molecule type" value="Genomic_DNA"/>
</dbReference>
<feature type="transmembrane region" description="Helical" evidence="6">
    <location>
        <begin position="434"/>
        <end position="452"/>
    </location>
</feature>
<dbReference type="OrthoDB" id="2126698at2759"/>
<comment type="caution">
    <text evidence="8">The sequence shown here is derived from an EMBL/GenBank/DDBJ whole genome shotgun (WGS) entry which is preliminary data.</text>
</comment>
<evidence type="ECO:0000256" key="4">
    <source>
        <dbReference type="ARBA" id="ARBA00022989"/>
    </source>
</evidence>
<evidence type="ECO:0000256" key="2">
    <source>
        <dbReference type="ARBA" id="ARBA00010199"/>
    </source>
</evidence>
<reference evidence="8" key="1">
    <citation type="submission" date="2020-06" db="EMBL/GenBank/DDBJ databases">
        <authorList>
            <consortium name="Plant Systems Biology data submission"/>
        </authorList>
    </citation>
    <scope>NUCLEOTIDE SEQUENCE</scope>
    <source>
        <strain evidence="8">D6</strain>
    </source>
</reference>
<dbReference type="AlphaFoldDB" id="A0A9N8EC18"/>
<dbReference type="NCBIfam" id="TIGR00797">
    <property type="entry name" value="matE"/>
    <property type="match status" value="1"/>
</dbReference>
<feature type="transmembrane region" description="Helical" evidence="6">
    <location>
        <begin position="347"/>
        <end position="370"/>
    </location>
</feature>
<feature type="transmembrane region" description="Helical" evidence="6">
    <location>
        <begin position="464"/>
        <end position="482"/>
    </location>
</feature>
<comment type="subcellular location">
    <subcellularLocation>
        <location evidence="1">Membrane</location>
        <topology evidence="1">Multi-pass membrane protein</topology>
    </subcellularLocation>
</comment>
<keyword evidence="9" id="KW-1185">Reference proteome</keyword>